<dbReference type="OrthoDB" id="538768at2759"/>
<feature type="chain" id="PRO_5032737317" description="Bulb-type lectin domain-containing protein" evidence="3">
    <location>
        <begin position="26"/>
        <end position="1294"/>
    </location>
</feature>
<feature type="compositionally biased region" description="Pro residues" evidence="2">
    <location>
        <begin position="381"/>
        <end position="416"/>
    </location>
</feature>
<proteinExistence type="predicted"/>
<feature type="repeat" description="RCC1" evidence="1">
    <location>
        <begin position="692"/>
        <end position="751"/>
    </location>
</feature>
<evidence type="ECO:0000256" key="2">
    <source>
        <dbReference type="SAM" id="MobiDB-lite"/>
    </source>
</evidence>
<dbReference type="InterPro" id="IPR000408">
    <property type="entry name" value="Reg_chr_condens"/>
</dbReference>
<dbReference type="EMBL" id="JAEHOE010000075">
    <property type="protein sequence ID" value="KAG2489240.1"/>
    <property type="molecule type" value="Genomic_DNA"/>
</dbReference>
<evidence type="ECO:0000256" key="3">
    <source>
        <dbReference type="SAM" id="SignalP"/>
    </source>
</evidence>
<feature type="signal peptide" evidence="3">
    <location>
        <begin position="1"/>
        <end position="25"/>
    </location>
</feature>
<feature type="compositionally biased region" description="Pro residues" evidence="2">
    <location>
        <begin position="183"/>
        <end position="212"/>
    </location>
</feature>
<dbReference type="Gene3D" id="2.90.10.10">
    <property type="entry name" value="Bulb-type lectin domain"/>
    <property type="match status" value="1"/>
</dbReference>
<dbReference type="PANTHER" id="PTHR45982:SF1">
    <property type="entry name" value="REGULATOR OF CHROMOSOME CONDENSATION"/>
    <property type="match status" value="1"/>
</dbReference>
<dbReference type="PANTHER" id="PTHR45982">
    <property type="entry name" value="REGULATOR OF CHROMOSOME CONDENSATION"/>
    <property type="match status" value="1"/>
</dbReference>
<organism evidence="4 5">
    <name type="scientific">Edaphochlamys debaryana</name>
    <dbReference type="NCBI Taxonomy" id="47281"/>
    <lineage>
        <taxon>Eukaryota</taxon>
        <taxon>Viridiplantae</taxon>
        <taxon>Chlorophyta</taxon>
        <taxon>core chlorophytes</taxon>
        <taxon>Chlorophyceae</taxon>
        <taxon>CS clade</taxon>
        <taxon>Chlamydomonadales</taxon>
        <taxon>Chlamydomonadales incertae sedis</taxon>
        <taxon>Edaphochlamys</taxon>
    </lineage>
</organism>
<feature type="region of interest" description="Disordered" evidence="2">
    <location>
        <begin position="179"/>
        <end position="212"/>
    </location>
</feature>
<name>A0A835XT83_9CHLO</name>
<feature type="repeat" description="RCC1" evidence="1">
    <location>
        <begin position="507"/>
        <end position="567"/>
    </location>
</feature>
<dbReference type="Gene3D" id="2.90.10.30">
    <property type="match status" value="1"/>
</dbReference>
<evidence type="ECO:0000313" key="4">
    <source>
        <dbReference type="EMBL" id="KAG2489240.1"/>
    </source>
</evidence>
<gene>
    <name evidence="4" type="ORF">HYH03_012261</name>
</gene>
<dbReference type="InterPro" id="IPR009091">
    <property type="entry name" value="RCC1/BLIP-II"/>
</dbReference>
<dbReference type="Gene3D" id="2.130.10.30">
    <property type="entry name" value="Regulator of chromosome condensation 1/beta-lactamase-inhibitor protein II"/>
    <property type="match status" value="3"/>
</dbReference>
<dbReference type="InterPro" id="IPR051553">
    <property type="entry name" value="Ran_GTPase-activating"/>
</dbReference>
<dbReference type="GO" id="GO:0005737">
    <property type="term" value="C:cytoplasm"/>
    <property type="evidence" value="ECO:0007669"/>
    <property type="project" value="TreeGrafter"/>
</dbReference>
<dbReference type="Pfam" id="PF00415">
    <property type="entry name" value="RCC1"/>
    <property type="match status" value="2"/>
</dbReference>
<feature type="repeat" description="RCC1" evidence="1">
    <location>
        <begin position="1203"/>
        <end position="1256"/>
    </location>
</feature>
<keyword evidence="5" id="KW-1185">Reference proteome</keyword>
<sequence>MPARHRVSALLVGAALLVLCAKPAALVIYPGRPCAPNRAFGCQVRCGLYQAPLGDVDEPCSRLWSPGRTHYLIMQHDGNLVLYRAIDRFPLWATGTALPGATNFSLLLTPGGGWDVWGGVPGLLGWGRRATSGQGVPPPGGSYTHPQNTGGFNGPFFMRVEDNGNMHLLNKYGAPAWSSYPAQSPPPKPPSPSPPSPKPPSPPPPVPSPRALPGPLYINGSLVCSTARNHATRGCSRVPRCGLYQGTTNLDDRCNQLWSPLRRFYLGLEADGNLVLYRVDNAATGAKTVFWSTLTAVQGAAGFAFLLQANGTWALWGSSVWAGLGVFKRSSDPVPGIGLSITYPDHVGQSKGPFSFLVLDNGRMELRNGAGGVAWANYRVPSPPRPPVPPKPPSPRPRPSPRPPSPRPPFPRPPPTLDLYRVYAGASHTCAEIGPSMGTPASLKCWGANDMGQLGVGSAAPFIGGSGITEMGGNLRSVDFGSCTFGGARVGTDLTCGLCYPPGVPAGTVKCFGANVDGQLGQGSTAPYLGGSPYEIGDSMPAVQLGPFSMIRGIAAGGSHVCVLLELLGVTLKEVKCWGRNNVGQLGIGDTTPRGLAAFDMGPSLRPAPVGSGLNPNDIFAGADHNCVMFIDGRFKCWGGNAFGQLGYGNTDNRGDVPNEMGDSLAFVDVGSAGPPWALGLGDGFSCAILAAGVKCWGRNDYGQLGTGDRVTRGRLPGEMGDALPLVALGAGYSANAVAAGGWHTRNHRGQLGYGDNVDRLQPGNDIDFGPGLYPVAISAGREHTCAVLEPGRVVKCWGANDRGQLGTGDTVDRASPRPLAPVPLRPWSVAFPPFAPQSPPPSPPLPPFSPPPPPLPAPPPQRIEIWQVQPSAYHTCVLADRSFVAKLRCWGWNVNGELGIGSRVQVGDSPAEMGQALAAFDPGPGWALAAVAVATGGFFSCAVLEGASGQSAVKCFGSNINGELGQGTTALALGDTPASTGAGLPPVDLGPGAAVDSLAAGQYHVCALVRTTLETAVRCWGYNMFGQLGAGNIVPRGRSPGDMGAFLPNVPLGTGLTPSRVFAGADHNCVIFSDNRLKCWGGNAFGQLGLGDTHNRGDHPGEMGDSLAFVNLGDQVYPRQLALGSGFACAILARTGTGATLGVKCWGRNDYGQLGTGDRVTRGTAAADMGPALPLMTFEGGLYPVAITAGGTHACVMLFPGPRVRCWGRNNAGQLGYGDTVDRLSPGIVDIDFGPGAYAGRISAGLETTCAMVNQVSQFDQVMCWGSNSRAQLGTGDTLNRLTPTPALIQPWF</sequence>
<dbReference type="Proteomes" id="UP000612055">
    <property type="component" value="Unassembled WGS sequence"/>
</dbReference>
<dbReference type="Pfam" id="PF13540">
    <property type="entry name" value="RCC1_2"/>
    <property type="match status" value="3"/>
</dbReference>
<dbReference type="GO" id="GO:0005085">
    <property type="term" value="F:guanyl-nucleotide exchange factor activity"/>
    <property type="evidence" value="ECO:0007669"/>
    <property type="project" value="TreeGrafter"/>
</dbReference>
<keyword evidence="3" id="KW-0732">Signal</keyword>
<dbReference type="PRINTS" id="PR01217">
    <property type="entry name" value="PRICHEXTENSN"/>
</dbReference>
<evidence type="ECO:0008006" key="6">
    <source>
        <dbReference type="Google" id="ProtNLM"/>
    </source>
</evidence>
<evidence type="ECO:0000313" key="5">
    <source>
        <dbReference type="Proteomes" id="UP000612055"/>
    </source>
</evidence>
<dbReference type="PROSITE" id="PS50012">
    <property type="entry name" value="RCC1_3"/>
    <property type="match status" value="4"/>
</dbReference>
<evidence type="ECO:0000256" key="1">
    <source>
        <dbReference type="PROSITE-ProRule" id="PRU00235"/>
    </source>
</evidence>
<feature type="region of interest" description="Disordered" evidence="2">
    <location>
        <begin position="800"/>
        <end position="820"/>
    </location>
</feature>
<dbReference type="InterPro" id="IPR036426">
    <property type="entry name" value="Bulb-type_lectin_dom_sf"/>
</dbReference>
<feature type="region of interest" description="Disordered" evidence="2">
    <location>
        <begin position="834"/>
        <end position="860"/>
    </location>
</feature>
<feature type="region of interest" description="Disordered" evidence="2">
    <location>
        <begin position="378"/>
        <end position="416"/>
    </location>
</feature>
<reference evidence="4" key="1">
    <citation type="journal article" date="2020" name="bioRxiv">
        <title>Comparative genomics of Chlamydomonas.</title>
        <authorList>
            <person name="Craig R.J."/>
            <person name="Hasan A.R."/>
            <person name="Ness R.W."/>
            <person name="Keightley P.D."/>
        </authorList>
    </citation>
    <scope>NUCLEOTIDE SEQUENCE</scope>
    <source>
        <strain evidence="4">CCAP 11/70</strain>
    </source>
</reference>
<protein>
    <recommendedName>
        <fullName evidence="6">Bulb-type lectin domain-containing protein</fullName>
    </recommendedName>
</protein>
<feature type="repeat" description="RCC1" evidence="1">
    <location>
        <begin position="573"/>
        <end position="632"/>
    </location>
</feature>
<dbReference type="SUPFAM" id="SSF51110">
    <property type="entry name" value="alpha-D-mannose-specific plant lectins"/>
    <property type="match status" value="2"/>
</dbReference>
<feature type="region of interest" description="Disordered" evidence="2">
    <location>
        <begin position="129"/>
        <end position="149"/>
    </location>
</feature>
<dbReference type="SUPFAM" id="SSF50985">
    <property type="entry name" value="RCC1/BLIP-II"/>
    <property type="match status" value="2"/>
</dbReference>
<comment type="caution">
    <text evidence="4">The sequence shown here is derived from an EMBL/GenBank/DDBJ whole genome shotgun (WGS) entry which is preliminary data.</text>
</comment>
<accession>A0A835XT83</accession>